<dbReference type="Pfam" id="PF06628">
    <property type="entry name" value="Catalase-rel"/>
    <property type="match status" value="1"/>
</dbReference>
<gene>
    <name evidence="2" type="ORF">TNIN_488391</name>
</gene>
<dbReference type="AlphaFoldDB" id="A0A8X7CR32"/>
<evidence type="ECO:0000313" key="3">
    <source>
        <dbReference type="Proteomes" id="UP000886998"/>
    </source>
</evidence>
<name>A0A8X7CR32_9ARAC</name>
<reference evidence="2" key="1">
    <citation type="submission" date="2020-08" db="EMBL/GenBank/DDBJ databases">
        <title>Multicomponent nature underlies the extraordinary mechanical properties of spider dragline silk.</title>
        <authorList>
            <person name="Kono N."/>
            <person name="Nakamura H."/>
            <person name="Mori M."/>
            <person name="Yoshida Y."/>
            <person name="Ohtoshi R."/>
            <person name="Malay A.D."/>
            <person name="Moran D.A.P."/>
            <person name="Tomita M."/>
            <person name="Numata K."/>
            <person name="Arakawa K."/>
        </authorList>
    </citation>
    <scope>NUCLEOTIDE SEQUENCE</scope>
</reference>
<proteinExistence type="predicted"/>
<organism evidence="2 3">
    <name type="scientific">Trichonephila inaurata madagascariensis</name>
    <dbReference type="NCBI Taxonomy" id="2747483"/>
    <lineage>
        <taxon>Eukaryota</taxon>
        <taxon>Metazoa</taxon>
        <taxon>Ecdysozoa</taxon>
        <taxon>Arthropoda</taxon>
        <taxon>Chelicerata</taxon>
        <taxon>Arachnida</taxon>
        <taxon>Araneae</taxon>
        <taxon>Araneomorphae</taxon>
        <taxon>Entelegynae</taxon>
        <taxon>Araneoidea</taxon>
        <taxon>Nephilidae</taxon>
        <taxon>Trichonephila</taxon>
        <taxon>Trichonephila inaurata</taxon>
    </lineage>
</organism>
<sequence length="96" mass="10565">MIKKPPGPNIAGNLVEAQDFIQERAVKNFSQADPEYGRRVKEELNKLKVGAKSFQMKAVEISSGCQALYPGLHFTGGGYRSKGTVFPKCSTDKIFN</sequence>
<feature type="domain" description="Catalase immune-responsive" evidence="1">
    <location>
        <begin position="9"/>
        <end position="44"/>
    </location>
</feature>
<dbReference type="Gene3D" id="1.20.1370.60">
    <property type="match status" value="1"/>
</dbReference>
<accession>A0A8X7CR32</accession>
<evidence type="ECO:0000259" key="1">
    <source>
        <dbReference type="Pfam" id="PF06628"/>
    </source>
</evidence>
<dbReference type="Proteomes" id="UP000886998">
    <property type="component" value="Unassembled WGS sequence"/>
</dbReference>
<evidence type="ECO:0000313" key="2">
    <source>
        <dbReference type="EMBL" id="GFY73342.1"/>
    </source>
</evidence>
<protein>
    <recommendedName>
        <fullName evidence="1">Catalase immune-responsive domain-containing protein</fullName>
    </recommendedName>
</protein>
<dbReference type="EMBL" id="BMAV01019995">
    <property type="protein sequence ID" value="GFY73342.1"/>
    <property type="molecule type" value="Genomic_DNA"/>
</dbReference>
<comment type="caution">
    <text evidence="2">The sequence shown here is derived from an EMBL/GenBank/DDBJ whole genome shotgun (WGS) entry which is preliminary data.</text>
</comment>
<dbReference type="InterPro" id="IPR010582">
    <property type="entry name" value="Catalase_immune_responsive"/>
</dbReference>
<keyword evidence="3" id="KW-1185">Reference proteome</keyword>